<evidence type="ECO:0000256" key="1">
    <source>
        <dbReference type="SAM" id="SignalP"/>
    </source>
</evidence>
<accession>A0ABR7MDV9</accession>
<evidence type="ECO:0000313" key="3">
    <source>
        <dbReference type="Proteomes" id="UP000622017"/>
    </source>
</evidence>
<proteinExistence type="predicted"/>
<feature type="chain" id="PRO_5046657404" evidence="1">
    <location>
        <begin position="21"/>
        <end position="271"/>
    </location>
</feature>
<dbReference type="RefSeq" id="WP_187317616.1">
    <property type="nucleotide sequence ID" value="NZ_JACSCY010000001.1"/>
</dbReference>
<reference evidence="2 3" key="1">
    <citation type="submission" date="2020-08" db="EMBL/GenBank/DDBJ databases">
        <title>Hymenobacter sp.</title>
        <authorList>
            <person name="Kim M.K."/>
        </authorList>
    </citation>
    <scope>NUCLEOTIDE SEQUENCE [LARGE SCALE GENOMIC DNA]</scope>
    <source>
        <strain evidence="2 3">BT507</strain>
    </source>
</reference>
<keyword evidence="1" id="KW-0732">Signal</keyword>
<sequence length="271" mass="31806">MKFTKVLFFCLCIVSQSVVAQISPPGLGQAHTAEWLAVGIRQDLDSLKKWQSMSYIGVGRKSNPTDYNPLDKSSILVLNQEFYYRFHKHWQSSFALSYRRQDAYTERYPYEHEDPPFEQEFRAYSRISYVLENARLKFVPTFRQEFRKFYTPTFTKEVESFQFRSRVRLQLTLNLDANKVHRLIVSSEQLFSASKLSAPSRWTSLAYHESRFVGYYSLAPKSLPFIFDVGYMANRLGTTSPSYVHYIALDVIWKNPFGHRTKQRTHVGNLE</sequence>
<gene>
    <name evidence="2" type="ORF">H8B15_00025</name>
</gene>
<dbReference type="EMBL" id="JACSCY010000001">
    <property type="protein sequence ID" value="MBC6609289.1"/>
    <property type="molecule type" value="Genomic_DNA"/>
</dbReference>
<dbReference type="Proteomes" id="UP000622017">
    <property type="component" value="Unassembled WGS sequence"/>
</dbReference>
<organism evidence="2 3">
    <name type="scientific">Hymenobacter citatus</name>
    <dbReference type="NCBI Taxonomy" id="2763506"/>
    <lineage>
        <taxon>Bacteria</taxon>
        <taxon>Pseudomonadati</taxon>
        <taxon>Bacteroidota</taxon>
        <taxon>Cytophagia</taxon>
        <taxon>Cytophagales</taxon>
        <taxon>Hymenobacteraceae</taxon>
        <taxon>Hymenobacter</taxon>
    </lineage>
</organism>
<evidence type="ECO:0000313" key="2">
    <source>
        <dbReference type="EMBL" id="MBC6609289.1"/>
    </source>
</evidence>
<comment type="caution">
    <text evidence="2">The sequence shown here is derived from an EMBL/GenBank/DDBJ whole genome shotgun (WGS) entry which is preliminary data.</text>
</comment>
<name>A0ABR7MDV9_9BACT</name>
<protein>
    <submittedName>
        <fullName evidence="2">DUF2490 domain-containing protein</fullName>
    </submittedName>
</protein>
<feature type="signal peptide" evidence="1">
    <location>
        <begin position="1"/>
        <end position="20"/>
    </location>
</feature>
<keyword evidence="3" id="KW-1185">Reference proteome</keyword>